<accession>A0AAV4QJY3</accession>
<comment type="similarity">
    <text evidence="1">Belongs to the peptidase S10 family.</text>
</comment>
<dbReference type="EMBL" id="BPLQ01004492">
    <property type="protein sequence ID" value="GIY08396.1"/>
    <property type="molecule type" value="Genomic_DNA"/>
</dbReference>
<dbReference type="PANTHER" id="PTHR11802:SF201">
    <property type="entry name" value="CARBOXYPEPTIDASE"/>
    <property type="match status" value="1"/>
</dbReference>
<name>A0AAV4QJY3_9ARAC</name>
<comment type="caution">
    <text evidence="5">The sequence shown here is derived from an EMBL/GenBank/DDBJ whole genome shotgun (WGS) entry which is preliminary data.</text>
</comment>
<dbReference type="SUPFAM" id="SSF53474">
    <property type="entry name" value="alpha/beta-Hydrolases"/>
    <property type="match status" value="1"/>
</dbReference>
<sequence>MMERTDCPSFQSQIAMDPTADLDSAACNSRKLLQDLATFKKNFPSMQHVFSTGNGPLQDHLEVPSSSAAAEAMLTEPPMLSDADHCTNITAARAQLKDKEKALDLIRQILQNQNILIDGGVIQRTALKSTMDGLKTAEAALAEATKRVTASQPDEIKELPGLNFPLNFKQYSGYLDATEGRYLHYWFVESQRSPSTDPVILWLSGGPGCSSLEALLDELGPFSISADGKSLHNNSYSWNRVANLLFLEAPAGVGFSYADNGNYSTDDDSVSNDNYIALQNFFEKFPEFNKNDFYIAGQSYAGIYVPTLSVRVLTGCAEINFKGFAIGNGFLDDKLLPNTLVFFAYYHGLLGPELWQSLAQKCCGGHASQETCNFVGNVSQDCKNAVHEVNYIVYGSGLNIYNLYADCVGSDDNSKYLIDIQNGVLPEALKNTTSIQLPCVDSSNLIKYLNQPAVRQALHIPSHVQDWGICSVGVLLGYKRIYNTMRPQILQLIGSGKLRGLIYNGDVDMACNFLGDELFADNLGLEVTKERTPWKFNKQTVGFVQSYDKLTFLTVKGAGHMRKSIKVLS</sequence>
<evidence type="ECO:0000256" key="2">
    <source>
        <dbReference type="ARBA" id="ARBA00022645"/>
    </source>
</evidence>
<dbReference type="Pfam" id="PF00450">
    <property type="entry name" value="Peptidase_S10"/>
    <property type="match status" value="1"/>
</dbReference>
<evidence type="ECO:0000313" key="6">
    <source>
        <dbReference type="Proteomes" id="UP001054837"/>
    </source>
</evidence>
<dbReference type="Proteomes" id="UP001054837">
    <property type="component" value="Unassembled WGS sequence"/>
</dbReference>
<evidence type="ECO:0000256" key="1">
    <source>
        <dbReference type="ARBA" id="ARBA00009431"/>
    </source>
</evidence>
<dbReference type="InterPro" id="IPR029058">
    <property type="entry name" value="AB_hydrolase_fold"/>
</dbReference>
<dbReference type="PANTHER" id="PTHR11802">
    <property type="entry name" value="SERINE PROTEASE FAMILY S10 SERINE CARBOXYPEPTIDASE"/>
    <property type="match status" value="1"/>
</dbReference>
<dbReference type="GO" id="GO:0006508">
    <property type="term" value="P:proteolysis"/>
    <property type="evidence" value="ECO:0007669"/>
    <property type="project" value="UniProtKB-KW"/>
</dbReference>
<keyword evidence="6" id="KW-1185">Reference proteome</keyword>
<keyword evidence="3" id="KW-0645">Protease</keyword>
<evidence type="ECO:0000313" key="5">
    <source>
        <dbReference type="EMBL" id="GIY08396.1"/>
    </source>
</evidence>
<protein>
    <submittedName>
        <fullName evidence="5">Lysosomal protective protein</fullName>
    </submittedName>
</protein>
<dbReference type="GO" id="GO:0031647">
    <property type="term" value="P:regulation of protein stability"/>
    <property type="evidence" value="ECO:0007669"/>
    <property type="project" value="UniProtKB-ARBA"/>
</dbReference>
<dbReference type="GO" id="GO:1904715">
    <property type="term" value="P:negative regulation of chaperone-mediated autophagy"/>
    <property type="evidence" value="ECO:0007669"/>
    <property type="project" value="UniProtKB-ARBA"/>
</dbReference>
<dbReference type="AlphaFoldDB" id="A0AAV4QJY3"/>
<keyword evidence="2" id="KW-0121">Carboxypeptidase</keyword>
<dbReference type="Gene3D" id="3.40.50.1820">
    <property type="entry name" value="alpha/beta hydrolase"/>
    <property type="match status" value="1"/>
</dbReference>
<reference evidence="5 6" key="1">
    <citation type="submission" date="2021-06" db="EMBL/GenBank/DDBJ databases">
        <title>Caerostris darwini draft genome.</title>
        <authorList>
            <person name="Kono N."/>
            <person name="Arakawa K."/>
        </authorList>
    </citation>
    <scope>NUCLEOTIDE SEQUENCE [LARGE SCALE GENOMIC DNA]</scope>
</reference>
<dbReference type="GO" id="GO:0004185">
    <property type="term" value="F:serine-type carboxypeptidase activity"/>
    <property type="evidence" value="ECO:0007669"/>
    <property type="project" value="InterPro"/>
</dbReference>
<evidence type="ECO:0000256" key="4">
    <source>
        <dbReference type="ARBA" id="ARBA00022801"/>
    </source>
</evidence>
<proteinExistence type="inferred from homology"/>
<keyword evidence="4" id="KW-0378">Hydrolase</keyword>
<organism evidence="5 6">
    <name type="scientific">Caerostris darwini</name>
    <dbReference type="NCBI Taxonomy" id="1538125"/>
    <lineage>
        <taxon>Eukaryota</taxon>
        <taxon>Metazoa</taxon>
        <taxon>Ecdysozoa</taxon>
        <taxon>Arthropoda</taxon>
        <taxon>Chelicerata</taxon>
        <taxon>Arachnida</taxon>
        <taxon>Araneae</taxon>
        <taxon>Araneomorphae</taxon>
        <taxon>Entelegynae</taxon>
        <taxon>Araneoidea</taxon>
        <taxon>Araneidae</taxon>
        <taxon>Caerostris</taxon>
    </lineage>
</organism>
<dbReference type="InterPro" id="IPR001563">
    <property type="entry name" value="Peptidase_S10"/>
</dbReference>
<dbReference type="FunFam" id="3.40.50.1820:FF:000335">
    <property type="entry name" value="Carboxypeptidase"/>
    <property type="match status" value="1"/>
</dbReference>
<dbReference type="PRINTS" id="PR00724">
    <property type="entry name" value="CRBOXYPTASEC"/>
</dbReference>
<gene>
    <name evidence="5" type="primary">Ctsa</name>
    <name evidence="5" type="ORF">CDAR_274721</name>
</gene>
<evidence type="ECO:0000256" key="3">
    <source>
        <dbReference type="ARBA" id="ARBA00022670"/>
    </source>
</evidence>